<reference evidence="1" key="1">
    <citation type="submission" date="2014-09" db="EMBL/GenBank/DDBJ databases">
        <authorList>
            <person name="Magalhaes I.L.F."/>
            <person name="Oliveira U."/>
            <person name="Santos F.R."/>
            <person name="Vidigal T.H.D.A."/>
            <person name="Brescovit A.D."/>
            <person name="Santos A.J."/>
        </authorList>
    </citation>
    <scope>NUCLEOTIDE SEQUENCE</scope>
    <source>
        <tissue evidence="1">Shoot tissue taken approximately 20 cm above the soil surface</tissue>
    </source>
</reference>
<evidence type="ECO:0000313" key="1">
    <source>
        <dbReference type="EMBL" id="JAD37110.1"/>
    </source>
</evidence>
<reference evidence="1" key="2">
    <citation type="journal article" date="2015" name="Data Brief">
        <title>Shoot transcriptome of the giant reed, Arundo donax.</title>
        <authorList>
            <person name="Barrero R.A."/>
            <person name="Guerrero F.D."/>
            <person name="Moolhuijzen P."/>
            <person name="Goolsby J.A."/>
            <person name="Tidwell J."/>
            <person name="Bellgard S.E."/>
            <person name="Bellgard M.I."/>
        </authorList>
    </citation>
    <scope>NUCLEOTIDE SEQUENCE</scope>
    <source>
        <tissue evidence="1">Shoot tissue taken approximately 20 cm above the soil surface</tissue>
    </source>
</reference>
<dbReference type="AlphaFoldDB" id="A0A0A8ZK76"/>
<proteinExistence type="predicted"/>
<organism evidence="1">
    <name type="scientific">Arundo donax</name>
    <name type="common">Giant reed</name>
    <name type="synonym">Donax arundinaceus</name>
    <dbReference type="NCBI Taxonomy" id="35708"/>
    <lineage>
        <taxon>Eukaryota</taxon>
        <taxon>Viridiplantae</taxon>
        <taxon>Streptophyta</taxon>
        <taxon>Embryophyta</taxon>
        <taxon>Tracheophyta</taxon>
        <taxon>Spermatophyta</taxon>
        <taxon>Magnoliopsida</taxon>
        <taxon>Liliopsida</taxon>
        <taxon>Poales</taxon>
        <taxon>Poaceae</taxon>
        <taxon>PACMAD clade</taxon>
        <taxon>Arundinoideae</taxon>
        <taxon>Arundineae</taxon>
        <taxon>Arundo</taxon>
    </lineage>
</organism>
<protein>
    <submittedName>
        <fullName evidence="1">Uncharacterized protein</fullName>
    </submittedName>
</protein>
<sequence>MCSSSHISHTVHIYQSTDRIINLFKALSLNLCRLLGCLCLHMFSSSDISHLAHIYHVN</sequence>
<dbReference type="EMBL" id="GBRH01260785">
    <property type="protein sequence ID" value="JAD37110.1"/>
    <property type="molecule type" value="Transcribed_RNA"/>
</dbReference>
<accession>A0A0A8ZK76</accession>
<name>A0A0A8ZK76_ARUDO</name>